<dbReference type="InterPro" id="IPR000868">
    <property type="entry name" value="Isochorismatase-like_dom"/>
</dbReference>
<dbReference type="InterPro" id="IPR036380">
    <property type="entry name" value="Isochorismatase-like_sf"/>
</dbReference>
<dbReference type="InterPro" id="IPR050272">
    <property type="entry name" value="Isochorismatase-like_hydrls"/>
</dbReference>
<dbReference type="Pfam" id="PF00857">
    <property type="entry name" value="Isochorismatase"/>
    <property type="match status" value="1"/>
</dbReference>
<evidence type="ECO:0000313" key="5">
    <source>
        <dbReference type="Proteomes" id="UP000813461"/>
    </source>
</evidence>
<organism evidence="4 5">
    <name type="scientific">Paraphoma chrysanthemicola</name>
    <dbReference type="NCBI Taxonomy" id="798071"/>
    <lineage>
        <taxon>Eukaryota</taxon>
        <taxon>Fungi</taxon>
        <taxon>Dikarya</taxon>
        <taxon>Ascomycota</taxon>
        <taxon>Pezizomycotina</taxon>
        <taxon>Dothideomycetes</taxon>
        <taxon>Pleosporomycetidae</taxon>
        <taxon>Pleosporales</taxon>
        <taxon>Pleosporineae</taxon>
        <taxon>Phaeosphaeriaceae</taxon>
        <taxon>Paraphoma</taxon>
    </lineage>
</organism>
<gene>
    <name evidence="4" type="ORF">FB567DRAFT_518577</name>
</gene>
<evidence type="ECO:0000256" key="2">
    <source>
        <dbReference type="ARBA" id="ARBA00022801"/>
    </source>
</evidence>
<comment type="caution">
    <text evidence="4">The sequence shown here is derived from an EMBL/GenBank/DDBJ whole genome shotgun (WGS) entry which is preliminary data.</text>
</comment>
<dbReference type="GO" id="GO:0016787">
    <property type="term" value="F:hydrolase activity"/>
    <property type="evidence" value="ECO:0007669"/>
    <property type="project" value="UniProtKB-KW"/>
</dbReference>
<evidence type="ECO:0000313" key="4">
    <source>
        <dbReference type="EMBL" id="KAH7091400.1"/>
    </source>
</evidence>
<dbReference type="EMBL" id="JAGMVJ010000004">
    <property type="protein sequence ID" value="KAH7091400.1"/>
    <property type="molecule type" value="Genomic_DNA"/>
</dbReference>
<name>A0A8K0W1X6_9PLEO</name>
<dbReference type="CDD" id="cd00431">
    <property type="entry name" value="cysteine_hydrolases"/>
    <property type="match status" value="1"/>
</dbReference>
<protein>
    <submittedName>
        <fullName evidence="4">Isochorismatase family protein</fullName>
    </submittedName>
</protein>
<sequence length="238" mass="25860">MPASQIPTSTPYPFPHTSNFSPSTTALIIIDMQRDFLSPGGYLSSQGYSLTRFTDLIPRLQSLLSAFRAAGFPIYHTREGHAPDMPTVSSRELHRSSVNGARIGSRGPLGRLLIRGEEGHDIVSELKPVEGEVVIDKPGRGAFMHTELDLSLRARGIKNLVVCGVTADACVSSTVREASDRGYDVCMLEDGVESVSEELKKWALESVRVEGGLFGVTCDCKSVHDAVKSWIEKNGTEP</sequence>
<feature type="domain" description="Isochorismatase-like" evidence="3">
    <location>
        <begin position="25"/>
        <end position="208"/>
    </location>
</feature>
<keyword evidence="2" id="KW-0378">Hydrolase</keyword>
<dbReference type="PANTHER" id="PTHR43540">
    <property type="entry name" value="PEROXYUREIDOACRYLATE/UREIDOACRYLATE AMIDOHYDROLASE-RELATED"/>
    <property type="match status" value="1"/>
</dbReference>
<evidence type="ECO:0000256" key="1">
    <source>
        <dbReference type="ARBA" id="ARBA00006336"/>
    </source>
</evidence>
<comment type="similarity">
    <text evidence="1">Belongs to the isochorismatase family.</text>
</comment>
<dbReference type="OrthoDB" id="167809at2759"/>
<dbReference type="AlphaFoldDB" id="A0A8K0W1X6"/>
<keyword evidence="5" id="KW-1185">Reference proteome</keyword>
<dbReference type="SUPFAM" id="SSF52499">
    <property type="entry name" value="Isochorismatase-like hydrolases"/>
    <property type="match status" value="1"/>
</dbReference>
<proteinExistence type="inferred from homology"/>
<dbReference type="Proteomes" id="UP000813461">
    <property type="component" value="Unassembled WGS sequence"/>
</dbReference>
<evidence type="ECO:0000259" key="3">
    <source>
        <dbReference type="Pfam" id="PF00857"/>
    </source>
</evidence>
<accession>A0A8K0W1X6</accession>
<dbReference type="Gene3D" id="3.40.50.850">
    <property type="entry name" value="Isochorismatase-like"/>
    <property type="match status" value="1"/>
</dbReference>
<reference evidence="4" key="1">
    <citation type="journal article" date="2021" name="Nat. Commun.">
        <title>Genetic determinants of endophytism in the Arabidopsis root mycobiome.</title>
        <authorList>
            <person name="Mesny F."/>
            <person name="Miyauchi S."/>
            <person name="Thiergart T."/>
            <person name="Pickel B."/>
            <person name="Atanasova L."/>
            <person name="Karlsson M."/>
            <person name="Huettel B."/>
            <person name="Barry K.W."/>
            <person name="Haridas S."/>
            <person name="Chen C."/>
            <person name="Bauer D."/>
            <person name="Andreopoulos W."/>
            <person name="Pangilinan J."/>
            <person name="LaButti K."/>
            <person name="Riley R."/>
            <person name="Lipzen A."/>
            <person name="Clum A."/>
            <person name="Drula E."/>
            <person name="Henrissat B."/>
            <person name="Kohler A."/>
            <person name="Grigoriev I.V."/>
            <person name="Martin F.M."/>
            <person name="Hacquard S."/>
        </authorList>
    </citation>
    <scope>NUCLEOTIDE SEQUENCE</scope>
    <source>
        <strain evidence="4">MPI-SDFR-AT-0120</strain>
    </source>
</reference>
<dbReference type="PANTHER" id="PTHR43540:SF9">
    <property type="entry name" value="FAMILY HYDROLASE, PUTATIVE (AFU_ORTHOLOGUE AFUA_2G08700)-RELATED"/>
    <property type="match status" value="1"/>
</dbReference>